<keyword evidence="2" id="KW-1185">Reference proteome</keyword>
<gene>
    <name evidence="1" type="ORF">BC781_11150</name>
</gene>
<evidence type="ECO:0000313" key="2">
    <source>
        <dbReference type="Proteomes" id="UP000245535"/>
    </source>
</evidence>
<dbReference type="Proteomes" id="UP000245535">
    <property type="component" value="Unassembled WGS sequence"/>
</dbReference>
<evidence type="ECO:0000313" key="1">
    <source>
        <dbReference type="EMBL" id="PWJ34140.1"/>
    </source>
</evidence>
<accession>A0A315YWJ8</accession>
<organism evidence="1 2">
    <name type="scientific">Sediminitomix flava</name>
    <dbReference type="NCBI Taxonomy" id="379075"/>
    <lineage>
        <taxon>Bacteria</taxon>
        <taxon>Pseudomonadati</taxon>
        <taxon>Bacteroidota</taxon>
        <taxon>Cytophagia</taxon>
        <taxon>Cytophagales</taxon>
        <taxon>Flammeovirgaceae</taxon>
        <taxon>Sediminitomix</taxon>
    </lineage>
</organism>
<proteinExistence type="predicted"/>
<dbReference type="EMBL" id="QGDO01000011">
    <property type="protein sequence ID" value="PWJ34140.1"/>
    <property type="molecule type" value="Genomic_DNA"/>
</dbReference>
<comment type="caution">
    <text evidence="1">The sequence shown here is derived from an EMBL/GenBank/DDBJ whole genome shotgun (WGS) entry which is preliminary data.</text>
</comment>
<evidence type="ECO:0008006" key="3">
    <source>
        <dbReference type="Google" id="ProtNLM"/>
    </source>
</evidence>
<dbReference type="OrthoDB" id="5649947at2"/>
<name>A0A315YWJ8_SEDFL</name>
<reference evidence="1 2" key="1">
    <citation type="submission" date="2018-03" db="EMBL/GenBank/DDBJ databases">
        <title>Genomic Encyclopedia of Archaeal and Bacterial Type Strains, Phase II (KMG-II): from individual species to whole genera.</title>
        <authorList>
            <person name="Goeker M."/>
        </authorList>
    </citation>
    <scope>NUCLEOTIDE SEQUENCE [LARGE SCALE GENOMIC DNA]</scope>
    <source>
        <strain evidence="1 2">DSM 28229</strain>
    </source>
</reference>
<dbReference type="RefSeq" id="WP_109622948.1">
    <property type="nucleotide sequence ID" value="NZ_QGDO01000011.1"/>
</dbReference>
<protein>
    <recommendedName>
        <fullName evidence="3">Transglutaminase superfamily protein</fullName>
    </recommendedName>
</protein>
<sequence length="192" mass="22226">MKIVNFKISPRGQLSELLLKNGITDFHEAIACVKQMPYGILSEKQELADLLTEKKGNCSAKHAFLTELAKEQGYENKVFLVLGFYKMNAENTPEVKKYIEKSGLDYLPEAHCYLFSEGKRYDFTGGGMSFEKIADTLMYERAFPHDKAVKWKDLYHQDFVKQWLKNAELGADWDFDKIWALREECLSAFERA</sequence>
<dbReference type="AlphaFoldDB" id="A0A315YWJ8"/>